<comment type="caution">
    <text evidence="3">The sequence shown here is derived from an EMBL/GenBank/DDBJ whole genome shotgun (WGS) entry which is preliminary data.</text>
</comment>
<dbReference type="EMBL" id="JAEVFJ010000015">
    <property type="protein sequence ID" value="KAH8100696.1"/>
    <property type="molecule type" value="Genomic_DNA"/>
</dbReference>
<feature type="transmembrane region" description="Helical" evidence="2">
    <location>
        <begin position="259"/>
        <end position="278"/>
    </location>
</feature>
<dbReference type="AlphaFoldDB" id="A0A8K0UN59"/>
<feature type="transmembrane region" description="Helical" evidence="2">
    <location>
        <begin position="219"/>
        <end position="239"/>
    </location>
</feature>
<gene>
    <name evidence="3" type="ORF">BXZ70DRAFT_1008182</name>
</gene>
<organism evidence="3 4">
    <name type="scientific">Cristinia sonorae</name>
    <dbReference type="NCBI Taxonomy" id="1940300"/>
    <lineage>
        <taxon>Eukaryota</taxon>
        <taxon>Fungi</taxon>
        <taxon>Dikarya</taxon>
        <taxon>Basidiomycota</taxon>
        <taxon>Agaricomycotina</taxon>
        <taxon>Agaricomycetes</taxon>
        <taxon>Agaricomycetidae</taxon>
        <taxon>Agaricales</taxon>
        <taxon>Pleurotineae</taxon>
        <taxon>Stephanosporaceae</taxon>
        <taxon>Cristinia</taxon>
    </lineage>
</organism>
<evidence type="ECO:0000256" key="1">
    <source>
        <dbReference type="SAM" id="MobiDB-lite"/>
    </source>
</evidence>
<feature type="transmembrane region" description="Helical" evidence="2">
    <location>
        <begin position="177"/>
        <end position="199"/>
    </location>
</feature>
<evidence type="ECO:0000313" key="3">
    <source>
        <dbReference type="EMBL" id="KAH8100696.1"/>
    </source>
</evidence>
<keyword evidence="2" id="KW-0472">Membrane</keyword>
<keyword evidence="4" id="KW-1185">Reference proteome</keyword>
<accession>A0A8K0UN59</accession>
<keyword evidence="2" id="KW-0812">Transmembrane</keyword>
<proteinExistence type="predicted"/>
<feature type="transmembrane region" description="Helical" evidence="2">
    <location>
        <begin position="6"/>
        <end position="26"/>
    </location>
</feature>
<sequence length="500" mass="56329">MSWDAVRQASVVLEVVGIVLLLALLITPAPKHSIVKALTVATILRSVCAIIPSVTYQRYREQFGYIMLHRNLSDFCIGFAIALRYLTVVKAAFTVSFTSPLLYLAIQHSRYTGFESSSNSAFYRRTIKFLCFGPFVWALPSVLVTFPTIAHDRESLKPMFYEATCTISNTPYQVVSLSLMIFALLIATIISITFVYIMWRHVRLPMLSRSMGMLDLTRILRFGALFGIIVLSAVLYTVVMASWARDHISRYSPRPMNTLFTLSVLWEAVTPILMFLIFGAQQEVFEVWASWYHYLRRGDHFQRSGSGKPPAEESYLVFARPGSRSRWNVFRQSVAVPPKGGVIIDIKQESFSDHSPMDSFMASTLTREGTIEEVRPTHHMPITKIAQDIYRVSPQIYAVPAFTESPGLQPPPSRSRTTGSRNPTEDIPRGHPFAHVGPQSMMEARKRGSWEETKAFMRACRQLVDRRDLEGGRDGNTSQATHQQDAAPRPSTSGIFGGQL</sequence>
<feature type="transmembrane region" description="Helical" evidence="2">
    <location>
        <begin position="127"/>
        <end position="150"/>
    </location>
</feature>
<feature type="region of interest" description="Disordered" evidence="1">
    <location>
        <begin position="401"/>
        <end position="436"/>
    </location>
</feature>
<dbReference type="Proteomes" id="UP000813824">
    <property type="component" value="Unassembled WGS sequence"/>
</dbReference>
<feature type="transmembrane region" description="Helical" evidence="2">
    <location>
        <begin position="77"/>
        <end position="106"/>
    </location>
</feature>
<reference evidence="3" key="1">
    <citation type="journal article" date="2021" name="New Phytol.">
        <title>Evolutionary innovations through gain and loss of genes in the ectomycorrhizal Boletales.</title>
        <authorList>
            <person name="Wu G."/>
            <person name="Miyauchi S."/>
            <person name="Morin E."/>
            <person name="Kuo A."/>
            <person name="Drula E."/>
            <person name="Varga T."/>
            <person name="Kohler A."/>
            <person name="Feng B."/>
            <person name="Cao Y."/>
            <person name="Lipzen A."/>
            <person name="Daum C."/>
            <person name="Hundley H."/>
            <person name="Pangilinan J."/>
            <person name="Johnson J."/>
            <person name="Barry K."/>
            <person name="LaButti K."/>
            <person name="Ng V."/>
            <person name="Ahrendt S."/>
            <person name="Min B."/>
            <person name="Choi I.G."/>
            <person name="Park H."/>
            <person name="Plett J.M."/>
            <person name="Magnuson J."/>
            <person name="Spatafora J.W."/>
            <person name="Nagy L.G."/>
            <person name="Henrissat B."/>
            <person name="Grigoriev I.V."/>
            <person name="Yang Z.L."/>
            <person name="Xu J."/>
            <person name="Martin F.M."/>
        </authorList>
    </citation>
    <scope>NUCLEOTIDE SEQUENCE</scope>
    <source>
        <strain evidence="3">KKN 215</strain>
    </source>
</reference>
<evidence type="ECO:0000313" key="4">
    <source>
        <dbReference type="Proteomes" id="UP000813824"/>
    </source>
</evidence>
<dbReference type="OrthoDB" id="2745223at2759"/>
<feature type="transmembrane region" description="Helical" evidence="2">
    <location>
        <begin position="38"/>
        <end position="57"/>
    </location>
</feature>
<feature type="compositionally biased region" description="Polar residues" evidence="1">
    <location>
        <begin position="475"/>
        <end position="494"/>
    </location>
</feature>
<feature type="region of interest" description="Disordered" evidence="1">
    <location>
        <begin position="467"/>
        <end position="500"/>
    </location>
</feature>
<keyword evidence="2" id="KW-1133">Transmembrane helix</keyword>
<evidence type="ECO:0000256" key="2">
    <source>
        <dbReference type="SAM" id="Phobius"/>
    </source>
</evidence>
<protein>
    <submittedName>
        <fullName evidence="3">Uncharacterized protein</fullName>
    </submittedName>
</protein>
<name>A0A8K0UN59_9AGAR</name>